<organism evidence="1 2">
    <name type="scientific">Vararia minispora EC-137</name>
    <dbReference type="NCBI Taxonomy" id="1314806"/>
    <lineage>
        <taxon>Eukaryota</taxon>
        <taxon>Fungi</taxon>
        <taxon>Dikarya</taxon>
        <taxon>Basidiomycota</taxon>
        <taxon>Agaricomycotina</taxon>
        <taxon>Agaricomycetes</taxon>
        <taxon>Russulales</taxon>
        <taxon>Lachnocladiaceae</taxon>
        <taxon>Vararia</taxon>
    </lineage>
</organism>
<sequence>MRARPSVHLSISVLTHISTPYLHAMPMLELAPSDRPHNQPTWPPSSRPHADETSPADLRPSAHRIEHPGDLRPSARG</sequence>
<accession>A0ACB8Q3Z2</accession>
<name>A0ACB8Q3Z2_9AGAM</name>
<proteinExistence type="predicted"/>
<dbReference type="Proteomes" id="UP000814128">
    <property type="component" value="Unassembled WGS sequence"/>
</dbReference>
<keyword evidence="2" id="KW-1185">Reference proteome</keyword>
<evidence type="ECO:0000313" key="2">
    <source>
        <dbReference type="Proteomes" id="UP000814128"/>
    </source>
</evidence>
<comment type="caution">
    <text evidence="1">The sequence shown here is derived from an EMBL/GenBank/DDBJ whole genome shotgun (WGS) entry which is preliminary data.</text>
</comment>
<evidence type="ECO:0000313" key="1">
    <source>
        <dbReference type="EMBL" id="KAI0026458.1"/>
    </source>
</evidence>
<protein>
    <submittedName>
        <fullName evidence="1">Uncharacterized protein</fullName>
    </submittedName>
</protein>
<reference evidence="1" key="1">
    <citation type="submission" date="2021-02" db="EMBL/GenBank/DDBJ databases">
        <authorList>
            <consortium name="DOE Joint Genome Institute"/>
            <person name="Ahrendt S."/>
            <person name="Looney B.P."/>
            <person name="Miyauchi S."/>
            <person name="Morin E."/>
            <person name="Drula E."/>
            <person name="Courty P.E."/>
            <person name="Chicoki N."/>
            <person name="Fauchery L."/>
            <person name="Kohler A."/>
            <person name="Kuo A."/>
            <person name="Labutti K."/>
            <person name="Pangilinan J."/>
            <person name="Lipzen A."/>
            <person name="Riley R."/>
            <person name="Andreopoulos W."/>
            <person name="He G."/>
            <person name="Johnson J."/>
            <person name="Barry K.W."/>
            <person name="Grigoriev I.V."/>
            <person name="Nagy L."/>
            <person name="Hibbett D."/>
            <person name="Henrissat B."/>
            <person name="Matheny P.B."/>
            <person name="Labbe J."/>
            <person name="Martin F."/>
        </authorList>
    </citation>
    <scope>NUCLEOTIDE SEQUENCE</scope>
    <source>
        <strain evidence="1">EC-137</strain>
    </source>
</reference>
<reference evidence="1" key="2">
    <citation type="journal article" date="2022" name="New Phytol.">
        <title>Evolutionary transition to the ectomycorrhizal habit in the genomes of a hyperdiverse lineage of mushroom-forming fungi.</title>
        <authorList>
            <person name="Looney B."/>
            <person name="Miyauchi S."/>
            <person name="Morin E."/>
            <person name="Drula E."/>
            <person name="Courty P.E."/>
            <person name="Kohler A."/>
            <person name="Kuo A."/>
            <person name="LaButti K."/>
            <person name="Pangilinan J."/>
            <person name="Lipzen A."/>
            <person name="Riley R."/>
            <person name="Andreopoulos W."/>
            <person name="He G."/>
            <person name="Johnson J."/>
            <person name="Nolan M."/>
            <person name="Tritt A."/>
            <person name="Barry K.W."/>
            <person name="Grigoriev I.V."/>
            <person name="Nagy L.G."/>
            <person name="Hibbett D."/>
            <person name="Henrissat B."/>
            <person name="Matheny P.B."/>
            <person name="Labbe J."/>
            <person name="Martin F.M."/>
        </authorList>
    </citation>
    <scope>NUCLEOTIDE SEQUENCE</scope>
    <source>
        <strain evidence="1">EC-137</strain>
    </source>
</reference>
<gene>
    <name evidence="1" type="ORF">K488DRAFT_92554</name>
</gene>
<dbReference type="EMBL" id="MU274546">
    <property type="protein sequence ID" value="KAI0026458.1"/>
    <property type="molecule type" value="Genomic_DNA"/>
</dbReference>